<name>A0A1R1YIX2_9FUNG</name>
<dbReference type="Proteomes" id="UP000187429">
    <property type="component" value="Unassembled WGS sequence"/>
</dbReference>
<protein>
    <submittedName>
        <fullName evidence="1">Uncharacterized protein</fullName>
    </submittedName>
</protein>
<comment type="caution">
    <text evidence="1">The sequence shown here is derived from an EMBL/GenBank/DDBJ whole genome shotgun (WGS) entry which is preliminary data.</text>
</comment>
<dbReference type="AlphaFoldDB" id="A0A1R1YIX2"/>
<gene>
    <name evidence="1" type="ORF">AYI69_g3722</name>
</gene>
<sequence length="75" mass="8287">MRHQFLLLSSGDFPLFGSGTTVVACSINGWAIDNLSRSGYHRAAFHRGLMCVIVPLRTTVRVVPFLPVEVQCVQI</sequence>
<proteinExistence type="predicted"/>
<accession>A0A1R1YIX2</accession>
<evidence type="ECO:0000313" key="1">
    <source>
        <dbReference type="EMBL" id="OMJ26869.1"/>
    </source>
</evidence>
<reference evidence="2" key="1">
    <citation type="submission" date="2017-01" db="EMBL/GenBank/DDBJ databases">
        <authorList>
            <person name="Wang Y."/>
            <person name="White M."/>
            <person name="Kvist S."/>
            <person name="Moncalvo J.-M."/>
        </authorList>
    </citation>
    <scope>NUCLEOTIDE SEQUENCE [LARGE SCALE GENOMIC DNA]</scope>
    <source>
        <strain evidence="2">ID-206-W2</strain>
    </source>
</reference>
<organism evidence="1 2">
    <name type="scientific">Smittium culicis</name>
    <dbReference type="NCBI Taxonomy" id="133412"/>
    <lineage>
        <taxon>Eukaryota</taxon>
        <taxon>Fungi</taxon>
        <taxon>Fungi incertae sedis</taxon>
        <taxon>Zoopagomycota</taxon>
        <taxon>Kickxellomycotina</taxon>
        <taxon>Harpellomycetes</taxon>
        <taxon>Harpellales</taxon>
        <taxon>Legeriomycetaceae</taxon>
        <taxon>Smittium</taxon>
    </lineage>
</organism>
<dbReference type="PROSITE" id="PS51257">
    <property type="entry name" value="PROKAR_LIPOPROTEIN"/>
    <property type="match status" value="1"/>
</dbReference>
<dbReference type="OrthoDB" id="10524580at2759"/>
<keyword evidence="2" id="KW-1185">Reference proteome</keyword>
<dbReference type="EMBL" id="LSSM01001311">
    <property type="protein sequence ID" value="OMJ26869.1"/>
    <property type="molecule type" value="Genomic_DNA"/>
</dbReference>
<evidence type="ECO:0000313" key="2">
    <source>
        <dbReference type="Proteomes" id="UP000187429"/>
    </source>
</evidence>